<dbReference type="PRINTS" id="PR01764">
    <property type="entry name" value="MAPKPHPHTASE"/>
</dbReference>
<evidence type="ECO:0000313" key="8">
    <source>
        <dbReference type="EMBL" id="KAK8405889.1"/>
    </source>
</evidence>
<dbReference type="Gene3D" id="3.90.190.10">
    <property type="entry name" value="Protein tyrosine phosphatase superfamily"/>
    <property type="match status" value="1"/>
</dbReference>
<dbReference type="SMART" id="SM00195">
    <property type="entry name" value="DSPc"/>
    <property type="match status" value="1"/>
</dbReference>
<dbReference type="PROSITE" id="PS00383">
    <property type="entry name" value="TYR_PHOSPHATASE_1"/>
    <property type="match status" value="1"/>
</dbReference>
<sequence>MRTENEDLTLWVTVGAWAAWVPPRPPGPWWRAREAPRHSSSKYLAQCHLPLVLILDALRAICVPPRPALALPRWDTRCPLISGSVMSLTLSPHLGWGGGTGPGETGRGGTGRDRGRGGTEWGGAVLERGGSTTRGLRSRFLVLVVTSRPKTDWSVIPPLVDRRGPGYFRPEVILPAPSPASCSSLPASPRLHPGKCPAGPARSFPGHETSPSGTNQLMQVRLVWEPRRGAHESQGTGTPSPPIVQQAARGCQRHAERRRRRVRQHSLARAQRTGGKAVQCIHNLRVKQEYPHYTQELTMCPSGFQAFERAYPELCEDALMRTKDEVVDTHLVPSYDPYNSCMGVGIGMGGIPPSPGNEAAIEQAQASEVLPFLYIGNARDAQDLRVLQALGITRVLNVTSHVPGYHQDSGICYKTLPAMDSGHQNLRQYFDEAIHFIDEARQSGARVLVHCQAGVSRSPTIVIAYLMKHTRMTMVDSYKYVKARRIIISPNLNFMGQLVEWETALQANKTEADCKPCHQCQWQRQEVKKVPNACQV</sequence>
<name>A0AAW0V0N1_SCYPA</name>
<evidence type="ECO:0000259" key="6">
    <source>
        <dbReference type="PROSITE" id="PS50054"/>
    </source>
</evidence>
<feature type="compositionally biased region" description="Gly residues" evidence="5">
    <location>
        <begin position="95"/>
        <end position="109"/>
    </location>
</feature>
<dbReference type="PROSITE" id="PS50056">
    <property type="entry name" value="TYR_PHOSPHATASE_2"/>
    <property type="match status" value="1"/>
</dbReference>
<organism evidence="8 9">
    <name type="scientific">Scylla paramamosain</name>
    <name type="common">Mud crab</name>
    <dbReference type="NCBI Taxonomy" id="85552"/>
    <lineage>
        <taxon>Eukaryota</taxon>
        <taxon>Metazoa</taxon>
        <taxon>Ecdysozoa</taxon>
        <taxon>Arthropoda</taxon>
        <taxon>Crustacea</taxon>
        <taxon>Multicrustacea</taxon>
        <taxon>Malacostraca</taxon>
        <taxon>Eumalacostraca</taxon>
        <taxon>Eucarida</taxon>
        <taxon>Decapoda</taxon>
        <taxon>Pleocyemata</taxon>
        <taxon>Brachyura</taxon>
        <taxon>Eubrachyura</taxon>
        <taxon>Portunoidea</taxon>
        <taxon>Portunidae</taxon>
        <taxon>Portuninae</taxon>
        <taxon>Scylla</taxon>
    </lineage>
</organism>
<reference evidence="8 9" key="1">
    <citation type="submission" date="2023-03" db="EMBL/GenBank/DDBJ databases">
        <title>High-quality genome of Scylla paramamosain provides insights in environmental adaptation.</title>
        <authorList>
            <person name="Zhang L."/>
        </authorList>
    </citation>
    <scope>NUCLEOTIDE SEQUENCE [LARGE SCALE GENOMIC DNA]</scope>
    <source>
        <strain evidence="8">LZ_2023a</strain>
        <tissue evidence="8">Muscle</tissue>
    </source>
</reference>
<dbReference type="InterPro" id="IPR029021">
    <property type="entry name" value="Prot-tyrosine_phosphatase-like"/>
</dbReference>
<dbReference type="Pfam" id="PF00782">
    <property type="entry name" value="DSPc"/>
    <property type="match status" value="1"/>
</dbReference>
<evidence type="ECO:0000256" key="1">
    <source>
        <dbReference type="ARBA" id="ARBA00008601"/>
    </source>
</evidence>
<dbReference type="InterPro" id="IPR016130">
    <property type="entry name" value="Tyr_Pase_AS"/>
</dbReference>
<dbReference type="EC" id="3.1.3.48" evidence="2"/>
<keyword evidence="4" id="KW-0904">Protein phosphatase</keyword>
<accession>A0AAW0V0N1</accession>
<feature type="domain" description="Tyrosine-protein phosphatase" evidence="6">
    <location>
        <begin position="365"/>
        <end position="507"/>
    </location>
</feature>
<feature type="region of interest" description="Disordered" evidence="5">
    <location>
        <begin position="229"/>
        <end position="259"/>
    </location>
</feature>
<dbReference type="GO" id="GO:0043409">
    <property type="term" value="P:negative regulation of MAPK cascade"/>
    <property type="evidence" value="ECO:0007669"/>
    <property type="project" value="TreeGrafter"/>
</dbReference>
<keyword evidence="3" id="KW-0378">Hydrolase</keyword>
<evidence type="ECO:0000256" key="5">
    <source>
        <dbReference type="SAM" id="MobiDB-lite"/>
    </source>
</evidence>
<dbReference type="InterPro" id="IPR020422">
    <property type="entry name" value="TYR_PHOSPHATASE_DUAL_dom"/>
</dbReference>
<dbReference type="PRINTS" id="PR01908">
    <property type="entry name" value="ADSPHPHTASE"/>
</dbReference>
<evidence type="ECO:0000256" key="3">
    <source>
        <dbReference type="ARBA" id="ARBA00022801"/>
    </source>
</evidence>
<dbReference type="GO" id="GO:0008330">
    <property type="term" value="F:protein tyrosine/threonine phosphatase activity"/>
    <property type="evidence" value="ECO:0007669"/>
    <property type="project" value="TreeGrafter"/>
</dbReference>
<dbReference type="SUPFAM" id="SSF52799">
    <property type="entry name" value="(Phosphotyrosine protein) phosphatases II"/>
    <property type="match status" value="1"/>
</dbReference>
<feature type="region of interest" description="Disordered" evidence="5">
    <location>
        <begin position="95"/>
        <end position="128"/>
    </location>
</feature>
<comment type="caution">
    <text evidence="8">The sequence shown here is derived from an EMBL/GenBank/DDBJ whole genome shotgun (WGS) entry which is preliminary data.</text>
</comment>
<dbReference type="InterPro" id="IPR000387">
    <property type="entry name" value="Tyr_Pase_dom"/>
</dbReference>
<dbReference type="PROSITE" id="PS50054">
    <property type="entry name" value="TYR_PHOSPHATASE_DUAL"/>
    <property type="match status" value="1"/>
</dbReference>
<dbReference type="GO" id="GO:0017017">
    <property type="term" value="F:MAP kinase tyrosine/serine/threonine phosphatase activity"/>
    <property type="evidence" value="ECO:0007669"/>
    <property type="project" value="InterPro"/>
</dbReference>
<keyword evidence="9" id="KW-1185">Reference proteome</keyword>
<dbReference type="GO" id="GO:0005829">
    <property type="term" value="C:cytosol"/>
    <property type="evidence" value="ECO:0007669"/>
    <property type="project" value="TreeGrafter"/>
</dbReference>
<dbReference type="EMBL" id="JARAKH010000002">
    <property type="protein sequence ID" value="KAK8405889.1"/>
    <property type="molecule type" value="Genomic_DNA"/>
</dbReference>
<dbReference type="PANTHER" id="PTHR10159">
    <property type="entry name" value="DUAL SPECIFICITY PROTEIN PHOSPHATASE"/>
    <property type="match status" value="1"/>
</dbReference>
<evidence type="ECO:0000256" key="2">
    <source>
        <dbReference type="ARBA" id="ARBA00013064"/>
    </source>
</evidence>
<comment type="similarity">
    <text evidence="1">Belongs to the protein-tyrosine phosphatase family. Non-receptor class dual specificity subfamily.</text>
</comment>
<dbReference type="PANTHER" id="PTHR10159:SF528">
    <property type="entry name" value="PUCKERED, ISOFORM A"/>
    <property type="match status" value="1"/>
</dbReference>
<evidence type="ECO:0000313" key="9">
    <source>
        <dbReference type="Proteomes" id="UP001487740"/>
    </source>
</evidence>
<evidence type="ECO:0000259" key="7">
    <source>
        <dbReference type="PROSITE" id="PS50056"/>
    </source>
</evidence>
<evidence type="ECO:0000256" key="4">
    <source>
        <dbReference type="ARBA" id="ARBA00022912"/>
    </source>
</evidence>
<dbReference type="InterPro" id="IPR008343">
    <property type="entry name" value="MKP"/>
</dbReference>
<proteinExistence type="inferred from homology"/>
<dbReference type="AlphaFoldDB" id="A0AAW0V0N1"/>
<protein>
    <recommendedName>
        <fullName evidence="2">protein-tyrosine-phosphatase</fullName>
        <ecNumber evidence="2">3.1.3.48</ecNumber>
    </recommendedName>
</protein>
<dbReference type="Proteomes" id="UP001487740">
    <property type="component" value="Unassembled WGS sequence"/>
</dbReference>
<dbReference type="InterPro" id="IPR000340">
    <property type="entry name" value="Dual-sp_phosphatase_cat-dom"/>
</dbReference>
<dbReference type="GO" id="GO:0033550">
    <property type="term" value="F:MAP kinase tyrosine phosphatase activity"/>
    <property type="evidence" value="ECO:0007669"/>
    <property type="project" value="TreeGrafter"/>
</dbReference>
<gene>
    <name evidence="8" type="ORF">O3P69_006952</name>
</gene>
<feature type="domain" description="Tyrosine specific protein phosphatases" evidence="7">
    <location>
        <begin position="428"/>
        <end position="485"/>
    </location>
</feature>
<dbReference type="FunFam" id="3.90.190.10:FF:000028">
    <property type="entry name" value="Dual specificity phosphatase 10"/>
    <property type="match status" value="1"/>
</dbReference>